<name>F2URA5_SALR5</name>
<dbReference type="InParanoid" id="F2URA5"/>
<dbReference type="KEGG" id="sre:PTSG_10887"/>
<organism evidence="2">
    <name type="scientific">Salpingoeca rosetta (strain ATCC 50818 / BSB-021)</name>
    <dbReference type="NCBI Taxonomy" id="946362"/>
    <lineage>
        <taxon>Eukaryota</taxon>
        <taxon>Choanoflagellata</taxon>
        <taxon>Craspedida</taxon>
        <taxon>Salpingoecidae</taxon>
        <taxon>Salpingoeca</taxon>
    </lineage>
</organism>
<protein>
    <submittedName>
        <fullName evidence="1">Uncharacterized protein</fullName>
    </submittedName>
</protein>
<gene>
    <name evidence="1" type="ORF">PTSG_10887</name>
</gene>
<proteinExistence type="predicted"/>
<dbReference type="EMBL" id="GL832991">
    <property type="protein sequence ID" value="EGD80208.1"/>
    <property type="molecule type" value="Genomic_DNA"/>
</dbReference>
<dbReference type="RefSeq" id="XP_004988270.1">
    <property type="nucleotide sequence ID" value="XM_004988213.1"/>
</dbReference>
<evidence type="ECO:0000313" key="2">
    <source>
        <dbReference type="Proteomes" id="UP000007799"/>
    </source>
</evidence>
<accession>F2URA5</accession>
<dbReference type="AlphaFoldDB" id="F2URA5"/>
<reference evidence="1" key="1">
    <citation type="submission" date="2009-08" db="EMBL/GenBank/DDBJ databases">
        <title>Annotation of Salpingoeca rosetta.</title>
        <authorList>
            <consortium name="The Broad Institute Genome Sequencing Platform"/>
            <person name="Russ C."/>
            <person name="Cuomo C."/>
            <person name="Burger G."/>
            <person name="Gray M.W."/>
            <person name="Holland P.W.H."/>
            <person name="King N."/>
            <person name="Lang F.B.F."/>
            <person name="Roger A.J."/>
            <person name="Ruiz-Trillo I."/>
            <person name="Young S.K."/>
            <person name="Zeng Q."/>
            <person name="Gargeya S."/>
            <person name="Alvarado L."/>
            <person name="Berlin A."/>
            <person name="Chapman S.B."/>
            <person name="Chen Z."/>
            <person name="Freedman E."/>
            <person name="Gellesch M."/>
            <person name="Goldberg J."/>
            <person name="Griggs A."/>
            <person name="Gujja S."/>
            <person name="Heilman E."/>
            <person name="Heiman D."/>
            <person name="Howarth C."/>
            <person name="Mehta T."/>
            <person name="Neiman D."/>
            <person name="Pearson M."/>
            <person name="Roberts A."/>
            <person name="Saif S."/>
            <person name="Shea T."/>
            <person name="Shenoy N."/>
            <person name="Sisk P."/>
            <person name="Stolte C."/>
            <person name="Sykes S."/>
            <person name="White J."/>
            <person name="Yandava C."/>
            <person name="Haas B."/>
            <person name="Nusbaum C."/>
            <person name="Birren B."/>
        </authorList>
    </citation>
    <scope>NUCLEOTIDE SEQUENCE [LARGE SCALE GENOMIC DNA]</scope>
    <source>
        <strain evidence="1">ATCC 50818</strain>
    </source>
</reference>
<dbReference type="GeneID" id="16068797"/>
<sequence>MSSSTSTHRPMAFGVVVEVRGPPMLLYEGQLQRAPIVCFPPFDPGQRTMTCHLRSAWTGAKLEFFERLLDAHDHAAKVRLRQQESGALEIEDSGKFIILPATSFNNAVMKLHETLQSTVSACDDFLRAAIDVDDTGDFVQFKQLPTPSQVAEVYTRLLSSQRAREIAQDEAQRKQLSELVFALYMEATDLVNKQIEQVAGVCEAQHDAPLVRQHVQQTFHTWADHVVKEVTLPSLGKLAKAVSRRKLLATFIACRLCDPPIELDEQHQEVADITADQYLVPPQSSTREGVAKFVLPGLASRKEGEAEPVEWIKPKYVWVETSGSHALVPIQNTDRNAV</sequence>
<keyword evidence="2" id="KW-1185">Reference proteome</keyword>
<evidence type="ECO:0000313" key="1">
    <source>
        <dbReference type="EMBL" id="EGD80208.1"/>
    </source>
</evidence>
<dbReference type="Proteomes" id="UP000007799">
    <property type="component" value="Unassembled WGS sequence"/>
</dbReference>